<evidence type="ECO:0000256" key="1">
    <source>
        <dbReference type="ARBA" id="ARBA00007820"/>
    </source>
</evidence>
<organism evidence="5 6">
    <name type="scientific">Malus domestica</name>
    <name type="common">Apple</name>
    <name type="synonym">Pyrus malus</name>
    <dbReference type="NCBI Taxonomy" id="3750"/>
    <lineage>
        <taxon>Eukaryota</taxon>
        <taxon>Viridiplantae</taxon>
        <taxon>Streptophyta</taxon>
        <taxon>Embryophyta</taxon>
        <taxon>Tracheophyta</taxon>
        <taxon>Spermatophyta</taxon>
        <taxon>Magnoliopsida</taxon>
        <taxon>eudicotyledons</taxon>
        <taxon>Gunneridae</taxon>
        <taxon>Pentapetalae</taxon>
        <taxon>rosids</taxon>
        <taxon>fabids</taxon>
        <taxon>Rosales</taxon>
        <taxon>Rosaceae</taxon>
        <taxon>Amygdaloideae</taxon>
        <taxon>Maleae</taxon>
        <taxon>Malus</taxon>
    </lineage>
</organism>
<accession>A0A498KHN3</accession>
<reference evidence="5 6" key="1">
    <citation type="submission" date="2018-10" db="EMBL/GenBank/DDBJ databases">
        <title>A high-quality apple genome assembly.</title>
        <authorList>
            <person name="Hu J."/>
        </authorList>
    </citation>
    <scope>NUCLEOTIDE SEQUENCE [LARGE SCALE GENOMIC DNA]</scope>
    <source>
        <strain evidence="6">cv. HFTH1</strain>
        <tissue evidence="5">Young leaf</tissue>
    </source>
</reference>
<sequence length="121" mass="13962">MDLTYKTTKDFTSPIEARVLRFSVTQKQKLLRLSILLESDFAKMYTIGCVVVNYLSATIQILKAAKELKSNLKDLYINSTIQVDAYGSKKAAVIHVPYRLRKAYRKILVRLVRELEKKFST</sequence>
<dbReference type="GO" id="GO:0003735">
    <property type="term" value="F:structural constituent of ribosome"/>
    <property type="evidence" value="ECO:0007669"/>
    <property type="project" value="InterPro"/>
</dbReference>
<evidence type="ECO:0000313" key="6">
    <source>
        <dbReference type="Proteomes" id="UP000290289"/>
    </source>
</evidence>
<dbReference type="PANTHER" id="PTHR11278">
    <property type="entry name" value="40S RIBOSOMAL PROTEIN S7"/>
    <property type="match status" value="1"/>
</dbReference>
<dbReference type="GO" id="GO:0006412">
    <property type="term" value="P:translation"/>
    <property type="evidence" value="ECO:0007669"/>
    <property type="project" value="InterPro"/>
</dbReference>
<dbReference type="GO" id="GO:0022627">
    <property type="term" value="C:cytosolic small ribosomal subunit"/>
    <property type="evidence" value="ECO:0007669"/>
    <property type="project" value="TreeGrafter"/>
</dbReference>
<dbReference type="GO" id="GO:0030686">
    <property type="term" value="C:90S preribosome"/>
    <property type="evidence" value="ECO:0007669"/>
    <property type="project" value="TreeGrafter"/>
</dbReference>
<dbReference type="InterPro" id="IPR000554">
    <property type="entry name" value="Ribosomal_eS7"/>
</dbReference>
<dbReference type="PANTHER" id="PTHR11278:SF0">
    <property type="entry name" value="SMALL RIBOSOMAL SUBUNIT PROTEIN ES7"/>
    <property type="match status" value="1"/>
</dbReference>
<dbReference type="Pfam" id="PF01251">
    <property type="entry name" value="Ribosomal_S7e"/>
    <property type="match status" value="1"/>
</dbReference>
<keyword evidence="3 4" id="KW-0687">Ribonucleoprotein</keyword>
<evidence type="ECO:0000256" key="4">
    <source>
        <dbReference type="RuleBase" id="RU364105"/>
    </source>
</evidence>
<keyword evidence="2 4" id="KW-0689">Ribosomal protein</keyword>
<evidence type="ECO:0000256" key="3">
    <source>
        <dbReference type="ARBA" id="ARBA00023274"/>
    </source>
</evidence>
<dbReference type="STRING" id="3750.A0A498KHN3"/>
<dbReference type="GO" id="GO:0006364">
    <property type="term" value="P:rRNA processing"/>
    <property type="evidence" value="ECO:0007669"/>
    <property type="project" value="TreeGrafter"/>
</dbReference>
<dbReference type="GO" id="GO:0042274">
    <property type="term" value="P:ribosomal small subunit biogenesis"/>
    <property type="evidence" value="ECO:0007669"/>
    <property type="project" value="TreeGrafter"/>
</dbReference>
<proteinExistence type="inferred from homology"/>
<keyword evidence="6" id="KW-1185">Reference proteome</keyword>
<evidence type="ECO:0000256" key="2">
    <source>
        <dbReference type="ARBA" id="ARBA00022980"/>
    </source>
</evidence>
<name>A0A498KHN3_MALDO</name>
<dbReference type="Proteomes" id="UP000290289">
    <property type="component" value="Chromosome 1"/>
</dbReference>
<evidence type="ECO:0000313" key="5">
    <source>
        <dbReference type="EMBL" id="RXI07800.1"/>
    </source>
</evidence>
<protein>
    <recommendedName>
        <fullName evidence="4">40S ribosomal protein S7</fullName>
    </recommendedName>
</protein>
<comment type="similarity">
    <text evidence="1 4">Belongs to the eukaryotic ribosomal protein eS7 family.</text>
</comment>
<dbReference type="EMBL" id="RDQH01000327">
    <property type="protein sequence ID" value="RXI07800.1"/>
    <property type="molecule type" value="Genomic_DNA"/>
</dbReference>
<dbReference type="GO" id="GO:0032040">
    <property type="term" value="C:small-subunit processome"/>
    <property type="evidence" value="ECO:0007669"/>
    <property type="project" value="TreeGrafter"/>
</dbReference>
<comment type="caution">
    <text evidence="5">The sequence shown here is derived from an EMBL/GenBank/DDBJ whole genome shotgun (WGS) entry which is preliminary data.</text>
</comment>
<dbReference type="AlphaFoldDB" id="A0A498KHN3"/>
<gene>
    <name evidence="5" type="ORF">DVH24_009831</name>
</gene>